<evidence type="ECO:0000313" key="2">
    <source>
        <dbReference type="Proteomes" id="UP000007590"/>
    </source>
</evidence>
<dbReference type="KEGG" id="scn:Solca_3955"/>
<dbReference type="EMBL" id="CP003349">
    <property type="protein sequence ID" value="AFD08949.1"/>
    <property type="molecule type" value="Genomic_DNA"/>
</dbReference>
<evidence type="ECO:0000313" key="1">
    <source>
        <dbReference type="EMBL" id="AFD08949.1"/>
    </source>
</evidence>
<dbReference type="HOGENOM" id="CLU_1721144_0_0_10"/>
<dbReference type="AlphaFoldDB" id="H8KM27"/>
<evidence type="ECO:0008006" key="3">
    <source>
        <dbReference type="Google" id="ProtNLM"/>
    </source>
</evidence>
<dbReference type="OrthoDB" id="795413at2"/>
<gene>
    <name evidence="1" type="ordered locus">Solca_3955</name>
</gene>
<sequence>MFEPIVNAIKGEFAEKAQSVLGLESAQIEPTLKCVSGSLVDTIKKQVFGGKLDDVIGLLTGANTADASNPLMGALSSGLIESFTSRMSMDDAQAQKITDFTVPFAIEKIVEKFKESGNTADLDGFASFIGIDKNILKSVSGGLGGFFGNMFG</sequence>
<dbReference type="eggNOG" id="ENOG50333XN">
    <property type="taxonomic scope" value="Bacteria"/>
</dbReference>
<protein>
    <recommendedName>
        <fullName evidence="3">DUF937 domain-containing protein</fullName>
    </recommendedName>
</protein>
<proteinExistence type="predicted"/>
<organism evidence="1 2">
    <name type="scientific">Solitalea canadensis (strain ATCC 29591 / DSM 3403 / JCM 21819 / LMG 8368 / NBRC 15130 / NCIMB 12057 / USAM 9D)</name>
    <name type="common">Flexibacter canadensis</name>
    <dbReference type="NCBI Taxonomy" id="929556"/>
    <lineage>
        <taxon>Bacteria</taxon>
        <taxon>Pseudomonadati</taxon>
        <taxon>Bacteroidota</taxon>
        <taxon>Sphingobacteriia</taxon>
        <taxon>Sphingobacteriales</taxon>
        <taxon>Sphingobacteriaceae</taxon>
        <taxon>Solitalea</taxon>
    </lineage>
</organism>
<accession>H8KM27</accession>
<name>H8KM27_SOLCM</name>
<dbReference type="RefSeq" id="WP_014682172.1">
    <property type="nucleotide sequence ID" value="NC_017770.1"/>
</dbReference>
<reference evidence="1" key="1">
    <citation type="submission" date="2012-02" db="EMBL/GenBank/DDBJ databases">
        <title>The complete genome of Solitalea canadensis DSM 3403.</title>
        <authorList>
            <consortium name="US DOE Joint Genome Institute (JGI-PGF)"/>
            <person name="Lucas S."/>
            <person name="Copeland A."/>
            <person name="Lapidus A."/>
            <person name="Glavina del Rio T."/>
            <person name="Dalin E."/>
            <person name="Tice H."/>
            <person name="Bruce D."/>
            <person name="Goodwin L."/>
            <person name="Pitluck S."/>
            <person name="Peters L."/>
            <person name="Ovchinnikova G."/>
            <person name="Lu M."/>
            <person name="Kyrpides N."/>
            <person name="Mavromatis K."/>
            <person name="Ivanova N."/>
            <person name="Brettin T."/>
            <person name="Detter J.C."/>
            <person name="Han C."/>
            <person name="Larimer F."/>
            <person name="Land M."/>
            <person name="Hauser L."/>
            <person name="Markowitz V."/>
            <person name="Cheng J.-F."/>
            <person name="Hugenholtz P."/>
            <person name="Woyke T."/>
            <person name="Wu D."/>
            <person name="Spring S."/>
            <person name="Schroeder M."/>
            <person name="Kopitz M."/>
            <person name="Brambilla E."/>
            <person name="Klenk H.-P."/>
            <person name="Eisen J.A."/>
        </authorList>
    </citation>
    <scope>NUCLEOTIDE SEQUENCE</scope>
    <source>
        <strain evidence="1">DSM 3403</strain>
    </source>
</reference>
<keyword evidence="2" id="KW-1185">Reference proteome</keyword>
<dbReference type="Proteomes" id="UP000007590">
    <property type="component" value="Chromosome"/>
</dbReference>
<dbReference type="STRING" id="929556.Solca_3955"/>